<evidence type="ECO:0000313" key="1">
    <source>
        <dbReference type="EMBL" id="CDI56211.1"/>
    </source>
</evidence>
<dbReference type="AlphaFoldDB" id="A0A077RAA2"/>
<sequence>MSGCDSDEPIIQYGEPHAAGRDQRGVLVYSLHDKPTIHWQELMSAFQAYRSAMNPNVVRFHMPAFVQIHHWKGIQAQLQRSFSLAFPDKKPATISFFKHESGYRNIDIETRFDNVPAADIVAAAAQHGWKVGHAPLGSPEFVSFLTDALLHPVQLDNIPLNLMNEFILSLPDFFKHFNHPAIEIRIVDVWEMQRKVRMKSTGATHKATTWLYFGSMIVLIEFTKPLPGLGRIYDVVHDWPGPTTLSADPCVRRTTTFTRTIVTFTTMVMGSRRKTTPATTTAITTQAHMVLESIGRTGRSVPRVFPKPKL</sequence>
<protein>
    <submittedName>
        <fullName evidence="1">Uncharacterized protein</fullName>
    </submittedName>
</protein>
<proteinExistence type="predicted"/>
<organism evidence="1">
    <name type="scientific">Melanopsichium pennsylvanicum 4</name>
    <dbReference type="NCBI Taxonomy" id="1398559"/>
    <lineage>
        <taxon>Eukaryota</taxon>
        <taxon>Fungi</taxon>
        <taxon>Dikarya</taxon>
        <taxon>Basidiomycota</taxon>
        <taxon>Ustilaginomycotina</taxon>
        <taxon>Ustilaginomycetes</taxon>
        <taxon>Ustilaginales</taxon>
        <taxon>Ustilaginaceae</taxon>
        <taxon>Melanopsichium</taxon>
    </lineage>
</organism>
<dbReference type="EMBL" id="HG529679">
    <property type="protein sequence ID" value="CDI56211.1"/>
    <property type="molecule type" value="Genomic_DNA"/>
</dbReference>
<name>A0A077RAA2_9BASI</name>
<accession>A0A077RAA2</accession>
<reference evidence="1" key="1">
    <citation type="journal article" date="2014" name="Genome Biol. Evol.">
        <title>Gene Loss Rather Than Gene Gain Is Associated with a Host Jump from Monocots to Dicots in the Smut Fungus Melanopsichium pennsylvanicum.</title>
        <authorList>
            <person name="Sharma R."/>
            <person name="Mishra B."/>
            <person name="Runge F."/>
            <person name="Thines M."/>
        </authorList>
    </citation>
    <scope>NUCLEOTIDE SEQUENCE</scope>
    <source>
        <strain evidence="1">4</strain>
    </source>
</reference>